<keyword evidence="1" id="KW-0805">Transcription regulation</keyword>
<name>A0A7W9NIX0_9PSEU</name>
<protein>
    <submittedName>
        <fullName evidence="5">DNA-binding HxlR family transcriptional regulator</fullName>
    </submittedName>
</protein>
<sequence>MDDSTGYSAENCSIARTLQIVGERWSLLILREAFYGNRRFEQFQRRIGVARNLLATRLATLVEHGILDRQSYQEPGQRSRHEYRLTAKGKELYPILVALLDWGDRHAADPEGPALLLHHRDCGAPVHAELRCDAGHGHLVPRDVTATPGPGARLLPSA</sequence>
<dbReference type="GO" id="GO:0003677">
    <property type="term" value="F:DNA binding"/>
    <property type="evidence" value="ECO:0007669"/>
    <property type="project" value="UniProtKB-KW"/>
</dbReference>
<keyword evidence="2 5" id="KW-0238">DNA-binding</keyword>
<gene>
    <name evidence="5" type="ORF">BJ998_006253</name>
</gene>
<evidence type="ECO:0000259" key="4">
    <source>
        <dbReference type="PROSITE" id="PS51118"/>
    </source>
</evidence>
<dbReference type="PANTHER" id="PTHR33204:SF18">
    <property type="entry name" value="TRANSCRIPTIONAL REGULATORY PROTEIN"/>
    <property type="match status" value="1"/>
</dbReference>
<evidence type="ECO:0000313" key="6">
    <source>
        <dbReference type="Proteomes" id="UP000585638"/>
    </source>
</evidence>
<dbReference type="PROSITE" id="PS51118">
    <property type="entry name" value="HTH_HXLR"/>
    <property type="match status" value="1"/>
</dbReference>
<dbReference type="EMBL" id="JACHIR010000001">
    <property type="protein sequence ID" value="MBB5895057.1"/>
    <property type="molecule type" value="Genomic_DNA"/>
</dbReference>
<evidence type="ECO:0000256" key="3">
    <source>
        <dbReference type="ARBA" id="ARBA00023163"/>
    </source>
</evidence>
<proteinExistence type="predicted"/>
<dbReference type="InterPro" id="IPR036390">
    <property type="entry name" value="WH_DNA-bd_sf"/>
</dbReference>
<feature type="domain" description="HTH hxlR-type" evidence="4">
    <location>
        <begin position="12"/>
        <end position="111"/>
    </location>
</feature>
<evidence type="ECO:0000256" key="2">
    <source>
        <dbReference type="ARBA" id="ARBA00023125"/>
    </source>
</evidence>
<comment type="caution">
    <text evidence="5">The sequence shown here is derived from an EMBL/GenBank/DDBJ whole genome shotgun (WGS) entry which is preliminary data.</text>
</comment>
<reference evidence="5 6" key="1">
    <citation type="submission" date="2020-08" db="EMBL/GenBank/DDBJ databases">
        <title>Sequencing the genomes of 1000 actinobacteria strains.</title>
        <authorList>
            <person name="Klenk H.-P."/>
        </authorList>
    </citation>
    <scope>NUCLEOTIDE SEQUENCE [LARGE SCALE GENOMIC DNA]</scope>
    <source>
        <strain evidence="5 6">DSM 43851</strain>
    </source>
</reference>
<dbReference type="Proteomes" id="UP000585638">
    <property type="component" value="Unassembled WGS sequence"/>
</dbReference>
<dbReference type="PANTHER" id="PTHR33204">
    <property type="entry name" value="TRANSCRIPTIONAL REGULATOR, MARR FAMILY"/>
    <property type="match status" value="1"/>
</dbReference>
<organism evidence="5 6">
    <name type="scientific">Kutzneria kofuensis</name>
    <dbReference type="NCBI Taxonomy" id="103725"/>
    <lineage>
        <taxon>Bacteria</taxon>
        <taxon>Bacillati</taxon>
        <taxon>Actinomycetota</taxon>
        <taxon>Actinomycetes</taxon>
        <taxon>Pseudonocardiales</taxon>
        <taxon>Pseudonocardiaceae</taxon>
        <taxon>Kutzneria</taxon>
    </lineage>
</organism>
<dbReference type="Gene3D" id="1.10.10.10">
    <property type="entry name" value="Winged helix-like DNA-binding domain superfamily/Winged helix DNA-binding domain"/>
    <property type="match status" value="1"/>
</dbReference>
<accession>A0A7W9NIX0</accession>
<dbReference type="RefSeq" id="WP_184866892.1">
    <property type="nucleotide sequence ID" value="NZ_JACHIR010000001.1"/>
</dbReference>
<keyword evidence="6" id="KW-1185">Reference proteome</keyword>
<dbReference type="SUPFAM" id="SSF46785">
    <property type="entry name" value="Winged helix' DNA-binding domain"/>
    <property type="match status" value="1"/>
</dbReference>
<evidence type="ECO:0000256" key="1">
    <source>
        <dbReference type="ARBA" id="ARBA00023015"/>
    </source>
</evidence>
<dbReference type="InterPro" id="IPR002577">
    <property type="entry name" value="HTH_HxlR"/>
</dbReference>
<dbReference type="AlphaFoldDB" id="A0A7W9NIX0"/>
<keyword evidence="3" id="KW-0804">Transcription</keyword>
<dbReference type="Pfam" id="PF01638">
    <property type="entry name" value="HxlR"/>
    <property type="match status" value="1"/>
</dbReference>
<evidence type="ECO:0000313" key="5">
    <source>
        <dbReference type="EMBL" id="MBB5895057.1"/>
    </source>
</evidence>
<dbReference type="InterPro" id="IPR036388">
    <property type="entry name" value="WH-like_DNA-bd_sf"/>
</dbReference>